<evidence type="ECO:0000313" key="9">
    <source>
        <dbReference type="EMBL" id="OXY93335.1"/>
    </source>
</evidence>
<dbReference type="PANTHER" id="PTHR11552">
    <property type="entry name" value="GLUCOSE-METHANOL-CHOLINE GMC OXIDOREDUCTASE"/>
    <property type="match status" value="1"/>
</dbReference>
<protein>
    <submittedName>
        <fullName evidence="9">Choline dehydrogenase</fullName>
    </submittedName>
</protein>
<dbReference type="PIRSF" id="PIRSF000137">
    <property type="entry name" value="Alcohol_oxidase"/>
    <property type="match status" value="1"/>
</dbReference>
<gene>
    <name evidence="9" type="ORF">BEK98_24400</name>
</gene>
<evidence type="ECO:0000259" key="8">
    <source>
        <dbReference type="PROSITE" id="PS00624"/>
    </source>
</evidence>
<dbReference type="InterPro" id="IPR007867">
    <property type="entry name" value="GMC_OxRtase_C"/>
</dbReference>
<reference evidence="9 10" key="1">
    <citation type="submission" date="2016-07" db="EMBL/GenBank/DDBJ databases">
        <title>Draft genome of Streptomyces diastatochromogenes.</title>
        <authorList>
            <person name="Podduturi R."/>
            <person name="Lukassen M.B."/>
            <person name="Clausen N."/>
            <person name="Nielsen J.L."/>
            <person name="Jorgensen N.O."/>
        </authorList>
    </citation>
    <scope>NUCLEOTIDE SEQUENCE [LARGE SCALE GENOMIC DNA]</scope>
    <source>
        <strain evidence="9 10">DSM 40608</strain>
    </source>
</reference>
<dbReference type="SUPFAM" id="SSF54373">
    <property type="entry name" value="FAD-linked reductases, C-terminal domain"/>
    <property type="match status" value="1"/>
</dbReference>
<dbReference type="OrthoDB" id="9785276at2"/>
<dbReference type="Pfam" id="PF00732">
    <property type="entry name" value="GMC_oxred_N"/>
    <property type="match status" value="1"/>
</dbReference>
<evidence type="ECO:0000259" key="7">
    <source>
        <dbReference type="PROSITE" id="PS00623"/>
    </source>
</evidence>
<dbReference type="Proteomes" id="UP000215483">
    <property type="component" value="Unassembled WGS sequence"/>
</dbReference>
<sequence>MQNEESYDYVVVGAGSAGCVVAARLLQRTDARILLLEAGGADDAEAVHRTDIPSMVSLWGPQGTVWGYETVPQAGLGGRTIPVPQGRMLGGGSSVNAMMYVRGNRRDFDGWRDLGNEGWGYEDVLPYFRRSESYEEGGSRYRGADGPLSVVPYARPAEVSRAFVAAAGELGFDGPGDYNAERQENTAFFYQSTRTKDDRRASTAVAYLHPVLGDPRLTVVTGATATRLVLRGGRAAGVEYLRDGERHIAAATAEVVLSAGALATPRLLLLSGIGPAAELRGHGIDPVVDLPGVGQNLQDHLLFGVAYESPRELPVPELLAEAGLFTTARPAGEDDAPDLQYFFGPVQFVDERYKTDAPGFTFAPILARPRSRGTVTLASADVLAPPVVDPHYLEAEEDLEVLVRGITLARELAHTRALTPFRGRELAPGVDVTSPGELARYVRESASTVWHPVGTCRMGVDGGSVVDARLRVHGVDGLRIADASVMPAITTGNTNAAVVMIGEKAADLIEAGA</sequence>
<dbReference type="InterPro" id="IPR000172">
    <property type="entry name" value="GMC_OxRdtase_N"/>
</dbReference>
<feature type="domain" description="Glucose-methanol-choline oxidoreductase N-terminal" evidence="7">
    <location>
        <begin position="86"/>
        <end position="109"/>
    </location>
</feature>
<name>A0A233SCF0_STRDA</name>
<dbReference type="GO" id="GO:0016614">
    <property type="term" value="F:oxidoreductase activity, acting on CH-OH group of donors"/>
    <property type="evidence" value="ECO:0007669"/>
    <property type="project" value="InterPro"/>
</dbReference>
<comment type="cofactor">
    <cofactor evidence="1 5">
        <name>FAD</name>
        <dbReference type="ChEBI" id="CHEBI:57692"/>
    </cofactor>
</comment>
<feature type="binding site" evidence="5">
    <location>
        <begin position="450"/>
        <end position="451"/>
    </location>
    <ligand>
        <name>FAD</name>
        <dbReference type="ChEBI" id="CHEBI:57692"/>
    </ligand>
</feature>
<dbReference type="Pfam" id="PF05199">
    <property type="entry name" value="GMC_oxred_C"/>
    <property type="match status" value="1"/>
</dbReference>
<comment type="caution">
    <text evidence="9">The sequence shown here is derived from an EMBL/GenBank/DDBJ whole genome shotgun (WGS) entry which is preliminary data.</text>
</comment>
<keyword evidence="4 5" id="KW-0274">FAD</keyword>
<dbReference type="SUPFAM" id="SSF51905">
    <property type="entry name" value="FAD/NAD(P)-binding domain"/>
    <property type="match status" value="1"/>
</dbReference>
<evidence type="ECO:0000256" key="1">
    <source>
        <dbReference type="ARBA" id="ARBA00001974"/>
    </source>
</evidence>
<dbReference type="PROSITE" id="PS00623">
    <property type="entry name" value="GMC_OXRED_1"/>
    <property type="match status" value="1"/>
</dbReference>
<organism evidence="9 10">
    <name type="scientific">Streptomyces diastatochromogenes</name>
    <dbReference type="NCBI Taxonomy" id="42236"/>
    <lineage>
        <taxon>Bacteria</taxon>
        <taxon>Bacillati</taxon>
        <taxon>Actinomycetota</taxon>
        <taxon>Actinomycetes</taxon>
        <taxon>Kitasatosporales</taxon>
        <taxon>Streptomycetaceae</taxon>
        <taxon>Streptomyces</taxon>
    </lineage>
</organism>
<dbReference type="EMBL" id="MCGQ01000020">
    <property type="protein sequence ID" value="OXY93335.1"/>
    <property type="molecule type" value="Genomic_DNA"/>
</dbReference>
<evidence type="ECO:0000256" key="4">
    <source>
        <dbReference type="ARBA" id="ARBA00022827"/>
    </source>
</evidence>
<dbReference type="InterPro" id="IPR012132">
    <property type="entry name" value="GMC_OxRdtase"/>
</dbReference>
<evidence type="ECO:0000256" key="3">
    <source>
        <dbReference type="ARBA" id="ARBA00022630"/>
    </source>
</evidence>
<dbReference type="PROSITE" id="PS00624">
    <property type="entry name" value="GMC_OXRED_2"/>
    <property type="match status" value="1"/>
</dbReference>
<dbReference type="PANTHER" id="PTHR11552:SF147">
    <property type="entry name" value="CHOLINE DEHYDROGENASE, MITOCHONDRIAL"/>
    <property type="match status" value="1"/>
</dbReference>
<evidence type="ECO:0000256" key="2">
    <source>
        <dbReference type="ARBA" id="ARBA00010790"/>
    </source>
</evidence>
<dbReference type="GO" id="GO:0050660">
    <property type="term" value="F:flavin adenine dinucleotide binding"/>
    <property type="evidence" value="ECO:0007669"/>
    <property type="project" value="InterPro"/>
</dbReference>
<proteinExistence type="inferred from homology"/>
<dbReference type="Gene3D" id="3.50.50.60">
    <property type="entry name" value="FAD/NAD(P)-binding domain"/>
    <property type="match status" value="1"/>
</dbReference>
<dbReference type="RefSeq" id="WP_094218864.1">
    <property type="nucleotide sequence ID" value="NZ_MCGQ01000020.1"/>
</dbReference>
<feature type="domain" description="Glucose-methanol-choline oxidoreductase N-terminal" evidence="8">
    <location>
        <begin position="260"/>
        <end position="274"/>
    </location>
</feature>
<evidence type="ECO:0000256" key="6">
    <source>
        <dbReference type="RuleBase" id="RU003968"/>
    </source>
</evidence>
<evidence type="ECO:0000256" key="5">
    <source>
        <dbReference type="PIRSR" id="PIRSR000137-2"/>
    </source>
</evidence>
<evidence type="ECO:0000313" key="10">
    <source>
        <dbReference type="Proteomes" id="UP000215483"/>
    </source>
</evidence>
<dbReference type="InterPro" id="IPR036188">
    <property type="entry name" value="FAD/NAD-bd_sf"/>
</dbReference>
<comment type="similarity">
    <text evidence="2 6">Belongs to the GMC oxidoreductase family.</text>
</comment>
<keyword evidence="3 6" id="KW-0285">Flavoprotein</keyword>
<dbReference type="AlphaFoldDB" id="A0A233SCF0"/>
<keyword evidence="10" id="KW-1185">Reference proteome</keyword>
<dbReference type="Gene3D" id="3.30.560.10">
    <property type="entry name" value="Glucose Oxidase, domain 3"/>
    <property type="match status" value="1"/>
</dbReference>
<accession>A0A233SCF0</accession>